<proteinExistence type="predicted"/>
<evidence type="ECO:0000313" key="1">
    <source>
        <dbReference type="EMBL" id="SVE64278.1"/>
    </source>
</evidence>
<gene>
    <name evidence="1" type="ORF">METZ01_LOCUS517132</name>
</gene>
<protein>
    <submittedName>
        <fullName evidence="1">Uncharacterized protein</fullName>
    </submittedName>
</protein>
<name>A0A383F7B9_9ZZZZ</name>
<dbReference type="EMBL" id="UINC01231653">
    <property type="protein sequence ID" value="SVE64278.1"/>
    <property type="molecule type" value="Genomic_DNA"/>
</dbReference>
<reference evidence="1" key="1">
    <citation type="submission" date="2018-05" db="EMBL/GenBank/DDBJ databases">
        <authorList>
            <person name="Lanie J.A."/>
            <person name="Ng W.-L."/>
            <person name="Kazmierczak K.M."/>
            <person name="Andrzejewski T.M."/>
            <person name="Davidsen T.M."/>
            <person name="Wayne K.J."/>
            <person name="Tettelin H."/>
            <person name="Glass J.I."/>
            <person name="Rusch D."/>
            <person name="Podicherti R."/>
            <person name="Tsui H.-C.T."/>
            <person name="Winkler M.E."/>
        </authorList>
    </citation>
    <scope>NUCLEOTIDE SEQUENCE</scope>
</reference>
<organism evidence="1">
    <name type="scientific">marine metagenome</name>
    <dbReference type="NCBI Taxonomy" id="408172"/>
    <lineage>
        <taxon>unclassified sequences</taxon>
        <taxon>metagenomes</taxon>
        <taxon>ecological metagenomes</taxon>
    </lineage>
</organism>
<sequence>MKELDRELFKHIRSDMVNGTAFQMDDETLDMLLTGIWEWGPEEVMEFEGIVVGIT</sequence>
<accession>A0A383F7B9</accession>
<dbReference type="AlphaFoldDB" id="A0A383F7B9"/>